<evidence type="ECO:0000313" key="11">
    <source>
        <dbReference type="EMBL" id="GME66780.1"/>
    </source>
</evidence>
<organism evidence="11 12">
    <name type="scientific">Candida boidinii</name>
    <name type="common">Yeast</name>
    <dbReference type="NCBI Taxonomy" id="5477"/>
    <lineage>
        <taxon>Eukaryota</taxon>
        <taxon>Fungi</taxon>
        <taxon>Dikarya</taxon>
        <taxon>Ascomycota</taxon>
        <taxon>Saccharomycotina</taxon>
        <taxon>Pichiomycetes</taxon>
        <taxon>Pichiales</taxon>
        <taxon>Pichiaceae</taxon>
        <taxon>Ogataea</taxon>
        <taxon>Ogataea/Candida clade</taxon>
    </lineage>
</organism>
<evidence type="ECO:0000256" key="8">
    <source>
        <dbReference type="RuleBase" id="RU368068"/>
    </source>
</evidence>
<evidence type="ECO:0000256" key="4">
    <source>
        <dbReference type="ARBA" id="ARBA00009381"/>
    </source>
</evidence>
<dbReference type="Gene3D" id="1.10.246.130">
    <property type="match status" value="1"/>
</dbReference>
<comment type="catalytic activity">
    <reaction evidence="5 8">
        <text>an N-terminal (5-L-glutamyl)-[peptide] + an alpha-amino acid = 5-L-glutamyl amino acid + an N-terminal L-alpha-aminoacyl-[peptide]</text>
        <dbReference type="Rhea" id="RHEA:23904"/>
        <dbReference type="Rhea" id="RHEA-COMP:9780"/>
        <dbReference type="Rhea" id="RHEA-COMP:9795"/>
        <dbReference type="ChEBI" id="CHEBI:77644"/>
        <dbReference type="ChEBI" id="CHEBI:78597"/>
        <dbReference type="ChEBI" id="CHEBI:78599"/>
        <dbReference type="ChEBI" id="CHEBI:78608"/>
        <dbReference type="EC" id="2.3.2.2"/>
    </reaction>
</comment>
<dbReference type="PROSITE" id="PS00462">
    <property type="entry name" value="G_GLU_TRANSPEPTIDASE"/>
    <property type="match status" value="1"/>
</dbReference>
<dbReference type="InterPro" id="IPR043137">
    <property type="entry name" value="GGT_ssub_C"/>
</dbReference>
<comment type="catalytic activity">
    <reaction evidence="2 8">
        <text>glutathione + H2O = L-cysteinylglycine + L-glutamate</text>
        <dbReference type="Rhea" id="RHEA:28807"/>
        <dbReference type="ChEBI" id="CHEBI:15377"/>
        <dbReference type="ChEBI" id="CHEBI:29985"/>
        <dbReference type="ChEBI" id="CHEBI:57925"/>
        <dbReference type="ChEBI" id="CHEBI:61694"/>
        <dbReference type="EC" id="3.4.19.13"/>
    </reaction>
</comment>
<comment type="function">
    <text evidence="8">Cleaves the gamma-glutamyl peptide bond of glutathione and glutathione conjugates.</text>
</comment>
<keyword evidence="8" id="KW-0012">Acyltransferase</keyword>
<dbReference type="FunFam" id="3.60.20.40:FF:000001">
    <property type="entry name" value="Gamma-glutamyltranspeptidase 1"/>
    <property type="match status" value="1"/>
</dbReference>
<dbReference type="InterPro" id="IPR043138">
    <property type="entry name" value="GGT_lsub"/>
</dbReference>
<comment type="catalytic activity">
    <reaction evidence="1 8">
        <text>an S-substituted glutathione + H2O = an S-substituted L-cysteinylglycine + L-glutamate</text>
        <dbReference type="Rhea" id="RHEA:59468"/>
        <dbReference type="ChEBI" id="CHEBI:15377"/>
        <dbReference type="ChEBI" id="CHEBI:29985"/>
        <dbReference type="ChEBI" id="CHEBI:90779"/>
        <dbReference type="ChEBI" id="CHEBI:143103"/>
        <dbReference type="EC" id="3.4.19.13"/>
    </reaction>
</comment>
<reference evidence="11" key="1">
    <citation type="submission" date="2023-04" db="EMBL/GenBank/DDBJ databases">
        <title>Candida boidinii NBRC 10035.</title>
        <authorList>
            <person name="Ichikawa N."/>
            <person name="Sato H."/>
            <person name="Tonouchi N."/>
        </authorList>
    </citation>
    <scope>NUCLEOTIDE SEQUENCE</scope>
    <source>
        <strain evidence="11">NBRC 10035</strain>
    </source>
</reference>
<evidence type="ECO:0000256" key="9">
    <source>
        <dbReference type="SAM" id="MobiDB-lite"/>
    </source>
</evidence>
<dbReference type="EMBL" id="BSXN01000038">
    <property type="protein sequence ID" value="GME66780.1"/>
    <property type="molecule type" value="Genomic_DNA"/>
</dbReference>
<dbReference type="GO" id="GO:0000324">
    <property type="term" value="C:fungal-type vacuole"/>
    <property type="evidence" value="ECO:0007669"/>
    <property type="project" value="TreeGrafter"/>
</dbReference>
<dbReference type="AlphaFoldDB" id="A0A9W6WD82"/>
<dbReference type="PRINTS" id="PR01210">
    <property type="entry name" value="GGTRANSPTASE"/>
</dbReference>
<dbReference type="PANTHER" id="PTHR11686">
    <property type="entry name" value="GAMMA GLUTAMYL TRANSPEPTIDASE"/>
    <property type="match status" value="1"/>
</dbReference>
<evidence type="ECO:0000313" key="12">
    <source>
        <dbReference type="Proteomes" id="UP001165120"/>
    </source>
</evidence>
<protein>
    <recommendedName>
        <fullName evidence="8">Glutathione hydrolase</fullName>
        <ecNumber evidence="8">2.3.2.2</ecNumber>
        <ecNumber evidence="8">3.4.19.13</ecNumber>
    </recommendedName>
    <alternativeName>
        <fullName evidence="8">Gamma-glutamyltransferase</fullName>
    </alternativeName>
    <alternativeName>
        <fullName evidence="8">Gamma-glutamyltranspeptidase</fullName>
    </alternativeName>
</protein>
<dbReference type="InterPro" id="IPR029055">
    <property type="entry name" value="Ntn_hydrolases_N"/>
</dbReference>
<dbReference type="InterPro" id="IPR055262">
    <property type="entry name" value="GGT_CS"/>
</dbReference>
<dbReference type="GO" id="GO:0036374">
    <property type="term" value="F:glutathione hydrolase activity"/>
    <property type="evidence" value="ECO:0007669"/>
    <property type="project" value="UniProtKB-UniRule"/>
</dbReference>
<feature type="binding site" evidence="7">
    <location>
        <begin position="602"/>
        <end position="603"/>
    </location>
    <ligand>
        <name>L-glutamate</name>
        <dbReference type="ChEBI" id="CHEBI:29985"/>
    </ligand>
</feature>
<keyword evidence="8" id="KW-0808">Transferase</keyword>
<comment type="caution">
    <text evidence="11">The sequence shown here is derived from an EMBL/GenBank/DDBJ whole genome shotgun (WGS) entry which is preliminary data.</text>
</comment>
<keyword evidence="10" id="KW-0812">Transmembrane</keyword>
<dbReference type="GO" id="GO:0006751">
    <property type="term" value="P:glutathione catabolic process"/>
    <property type="evidence" value="ECO:0007669"/>
    <property type="project" value="UniProtKB-UniRule"/>
</dbReference>
<dbReference type="NCBIfam" id="TIGR00066">
    <property type="entry name" value="g_glut_trans"/>
    <property type="match status" value="1"/>
</dbReference>
<evidence type="ECO:0000256" key="1">
    <source>
        <dbReference type="ARBA" id="ARBA00001049"/>
    </source>
</evidence>
<feature type="active site" description="Nucleophile" evidence="6">
    <location>
        <position position="532"/>
    </location>
</feature>
<keyword evidence="8" id="KW-0378">Hydrolase</keyword>
<sequence length="721" mass="80418">MSNENKYRDMEKQQQHQQQEKTVAGLELPIYDSSRDDNSKNLKSVSSFKKYRKLLVLSVFIIILFCNDIRLSNNINNINNNSATNSQNYGGFSKLIKESASNNDGNKDKDKDYKLYTDFFEDLSNKPDSKKPETPFPKLPFDGPTWNPESEHLITAKNGAVASDVEKCSQLGVEILKKGGFAADAAVTVALCIGTVNFFSSGIGGGSFITSKHFNEADAITIDAREMAPGKSHKDMYDGHEIDSKIDGLSVGIPGELKGLYNLHKLHGSGILKWKDLVFPVANLAKTGWEVSELLALALGAQKDYILNHKDDWSFVIKDQVSGELLKQGDIILRKKYAETLVKIALNGSDAIFYDSNSEIVKNICEITQKRGGILEPVDFEQYRVVIEPALKLENFAKDGLTVYTSSGASSGLALITGLRLLDTFTKKDSLANGGGNNGDLDGDKEKFSDFSATSTHRLIETMKWMASVRSNLGDIEYSDDESLRKEHDERYNKFKAQEWIDRTIGKYNDNSTLPSWKDYEPAYQSNDPHGTSHFSVVDKHGNAVSMTTTVNLLFGSMVHDPKTGIVLNDEMDDFSVESTPNFFDLQPSIYNYIEPYKRPLSSCSPTIVFNTEKNKPELVIGAAGGSRITPAVLQAIIRVYHYNLSILETIAFPRIHHQLLPDIVDIENPQRGEIVNQLIAKGHKVEMTAQRTAMNGIKIDDEFVYAQSDYWRKLGRADGY</sequence>
<dbReference type="Pfam" id="PF01019">
    <property type="entry name" value="G_glu_transpept"/>
    <property type="match status" value="1"/>
</dbReference>
<dbReference type="InterPro" id="IPR000101">
    <property type="entry name" value="GGT_peptidase"/>
</dbReference>
<dbReference type="Proteomes" id="UP001165120">
    <property type="component" value="Unassembled WGS sequence"/>
</dbReference>
<feature type="transmembrane region" description="Helical" evidence="10">
    <location>
        <begin position="54"/>
        <end position="71"/>
    </location>
</feature>
<proteinExistence type="inferred from homology"/>
<keyword evidence="10" id="KW-0472">Membrane</keyword>
<accession>A0A9W6WD82</accession>
<evidence type="ECO:0000256" key="6">
    <source>
        <dbReference type="PIRSR" id="PIRSR600101-1"/>
    </source>
</evidence>
<evidence type="ECO:0000256" key="5">
    <source>
        <dbReference type="ARBA" id="ARBA00047417"/>
    </source>
</evidence>
<comment type="similarity">
    <text evidence="4">Belongs to the gamma-glutamyltransferase family.</text>
</comment>
<keyword evidence="12" id="KW-1185">Reference proteome</keyword>
<gene>
    <name evidence="11" type="ORF">Cboi02_000022200</name>
</gene>
<feature type="region of interest" description="Disordered" evidence="9">
    <location>
        <begin position="1"/>
        <end position="32"/>
    </location>
</feature>
<evidence type="ECO:0000256" key="3">
    <source>
        <dbReference type="ARBA" id="ARBA00005115"/>
    </source>
</evidence>
<comment type="pathway">
    <text evidence="3 8">Sulfur metabolism; glutathione metabolism.</text>
</comment>
<evidence type="ECO:0000256" key="7">
    <source>
        <dbReference type="PIRSR" id="PIRSR600101-2"/>
    </source>
</evidence>
<dbReference type="SUPFAM" id="SSF56235">
    <property type="entry name" value="N-terminal nucleophile aminohydrolases (Ntn hydrolases)"/>
    <property type="match status" value="1"/>
</dbReference>
<dbReference type="Gene3D" id="3.60.20.40">
    <property type="match status" value="1"/>
</dbReference>
<feature type="compositionally biased region" description="Basic and acidic residues" evidence="9">
    <location>
        <begin position="1"/>
        <end position="14"/>
    </location>
</feature>
<feature type="binding site" evidence="7">
    <location>
        <position position="574"/>
    </location>
    <ligand>
        <name>L-glutamate</name>
        <dbReference type="ChEBI" id="CHEBI:29985"/>
    </ligand>
</feature>
<dbReference type="GO" id="GO:0103068">
    <property type="term" value="F:leukotriene C4 gamma-glutamyl transferase activity"/>
    <property type="evidence" value="ECO:0007669"/>
    <property type="project" value="UniProtKB-EC"/>
</dbReference>
<dbReference type="EC" id="3.4.19.13" evidence="8"/>
<evidence type="ECO:0000256" key="10">
    <source>
        <dbReference type="SAM" id="Phobius"/>
    </source>
</evidence>
<dbReference type="EC" id="2.3.2.2" evidence="8"/>
<feature type="binding site" evidence="7">
    <location>
        <position position="626"/>
    </location>
    <ligand>
        <name>L-glutamate</name>
        <dbReference type="ChEBI" id="CHEBI:29985"/>
    </ligand>
</feature>
<evidence type="ECO:0000256" key="2">
    <source>
        <dbReference type="ARBA" id="ARBA00001089"/>
    </source>
</evidence>
<feature type="binding site" evidence="7">
    <location>
        <position position="225"/>
    </location>
    <ligand>
        <name>L-glutamate</name>
        <dbReference type="ChEBI" id="CHEBI:29985"/>
    </ligand>
</feature>
<feature type="binding site" evidence="7">
    <location>
        <begin position="550"/>
        <end position="552"/>
    </location>
    <ligand>
        <name>L-glutamate</name>
        <dbReference type="ChEBI" id="CHEBI:29985"/>
    </ligand>
</feature>
<name>A0A9W6WD82_CANBO</name>
<dbReference type="PANTHER" id="PTHR11686:SF9">
    <property type="entry name" value="RE13973P"/>
    <property type="match status" value="1"/>
</dbReference>
<keyword evidence="10" id="KW-1133">Transmembrane helix</keyword>
<dbReference type="GO" id="GO:0005886">
    <property type="term" value="C:plasma membrane"/>
    <property type="evidence" value="ECO:0007669"/>
    <property type="project" value="TreeGrafter"/>
</dbReference>